<dbReference type="PANTHER" id="PTHR11008:SF32">
    <property type="entry name" value="CIRCADIAN CLOCK-CONTROLLED PROTEIN DAYWAKE-RELATED"/>
    <property type="match status" value="1"/>
</dbReference>
<dbReference type="InterPro" id="IPR038606">
    <property type="entry name" value="To_sf"/>
</dbReference>
<gene>
    <name evidence="2" type="ORF">WA026_002002</name>
</gene>
<dbReference type="AlphaFoldDB" id="A0AAW1UTI4"/>
<keyword evidence="3" id="KW-1185">Reference proteome</keyword>
<evidence type="ECO:0000256" key="1">
    <source>
        <dbReference type="SAM" id="SignalP"/>
    </source>
</evidence>
<evidence type="ECO:0000313" key="3">
    <source>
        <dbReference type="Proteomes" id="UP001431783"/>
    </source>
</evidence>
<dbReference type="Gene3D" id="3.15.10.30">
    <property type="entry name" value="Haemolymph juvenile hormone binding protein"/>
    <property type="match status" value="1"/>
</dbReference>
<comment type="caution">
    <text evidence="2">The sequence shown here is derived from an EMBL/GenBank/DDBJ whole genome shotgun (WGS) entry which is preliminary data.</text>
</comment>
<sequence>MNFSVVILCASLLAVCSAINLPTYSKPCEKNDPKYSKCAVDRGNEILSSIAKGDVGFGLPVMDPLKNDEFQHFQHPNINVTITEIVLHGLTKGKLLSYVRTDESLDSELFTEHLQVICNYSLSGILLEHNINGTGKAEMELYNVSIPIHVALTKSDRAEYVSVRDVIVKVNPGKVTFNTTHFNGDLKTLKLAEKSANANWKKMMGILSPILDKLLTTTVRKGADAFFKNIPHNLIFG</sequence>
<dbReference type="SMART" id="SM00700">
    <property type="entry name" value="JHBP"/>
    <property type="match status" value="1"/>
</dbReference>
<feature type="chain" id="PRO_5043632104" evidence="1">
    <location>
        <begin position="19"/>
        <end position="237"/>
    </location>
</feature>
<accession>A0AAW1UTI4</accession>
<dbReference type="GO" id="GO:0005615">
    <property type="term" value="C:extracellular space"/>
    <property type="evidence" value="ECO:0007669"/>
    <property type="project" value="TreeGrafter"/>
</dbReference>
<feature type="signal peptide" evidence="1">
    <location>
        <begin position="1"/>
        <end position="18"/>
    </location>
</feature>
<reference evidence="2 3" key="1">
    <citation type="submission" date="2023-03" db="EMBL/GenBank/DDBJ databases">
        <title>Genome insight into feeding habits of ladybird beetles.</title>
        <authorList>
            <person name="Li H.-S."/>
            <person name="Huang Y.-H."/>
            <person name="Pang H."/>
        </authorList>
    </citation>
    <scope>NUCLEOTIDE SEQUENCE [LARGE SCALE GENOMIC DNA]</scope>
    <source>
        <strain evidence="2">SYSU_2023b</strain>
        <tissue evidence="2">Whole body</tissue>
    </source>
</reference>
<dbReference type="Pfam" id="PF06585">
    <property type="entry name" value="JHBP"/>
    <property type="match status" value="1"/>
</dbReference>
<dbReference type="PANTHER" id="PTHR11008">
    <property type="entry name" value="PROTEIN TAKEOUT-LIKE PROTEIN"/>
    <property type="match status" value="1"/>
</dbReference>
<dbReference type="InterPro" id="IPR010562">
    <property type="entry name" value="Haemolymph_juvenile_hormone-bd"/>
</dbReference>
<keyword evidence="1" id="KW-0732">Signal</keyword>
<name>A0AAW1UTI4_9CUCU</name>
<proteinExistence type="predicted"/>
<dbReference type="EMBL" id="JARQZJ010000091">
    <property type="protein sequence ID" value="KAK9883807.1"/>
    <property type="molecule type" value="Genomic_DNA"/>
</dbReference>
<evidence type="ECO:0000313" key="2">
    <source>
        <dbReference type="EMBL" id="KAK9883807.1"/>
    </source>
</evidence>
<organism evidence="2 3">
    <name type="scientific">Henosepilachna vigintioctopunctata</name>
    <dbReference type="NCBI Taxonomy" id="420089"/>
    <lineage>
        <taxon>Eukaryota</taxon>
        <taxon>Metazoa</taxon>
        <taxon>Ecdysozoa</taxon>
        <taxon>Arthropoda</taxon>
        <taxon>Hexapoda</taxon>
        <taxon>Insecta</taxon>
        <taxon>Pterygota</taxon>
        <taxon>Neoptera</taxon>
        <taxon>Endopterygota</taxon>
        <taxon>Coleoptera</taxon>
        <taxon>Polyphaga</taxon>
        <taxon>Cucujiformia</taxon>
        <taxon>Coccinelloidea</taxon>
        <taxon>Coccinellidae</taxon>
        <taxon>Epilachninae</taxon>
        <taxon>Epilachnini</taxon>
        <taxon>Henosepilachna</taxon>
    </lineage>
</organism>
<protein>
    <submittedName>
        <fullName evidence="2">Uncharacterized protein</fullName>
    </submittedName>
</protein>
<dbReference type="Proteomes" id="UP001431783">
    <property type="component" value="Unassembled WGS sequence"/>
</dbReference>